<dbReference type="EMBL" id="JAENHO010000005">
    <property type="protein sequence ID" value="MBL7256373.1"/>
    <property type="molecule type" value="Genomic_DNA"/>
</dbReference>
<dbReference type="Proteomes" id="UP000598996">
    <property type="component" value="Unassembled WGS sequence"/>
</dbReference>
<gene>
    <name evidence="1" type="ORF">JKJ07_18925</name>
</gene>
<evidence type="ECO:0000313" key="1">
    <source>
        <dbReference type="EMBL" id="MBL7256373.1"/>
    </source>
</evidence>
<keyword evidence="2" id="KW-1185">Reference proteome</keyword>
<protein>
    <recommendedName>
        <fullName evidence="3">Pyridoxamine 5'-phosphate oxidase</fullName>
    </recommendedName>
</protein>
<dbReference type="RefSeq" id="WP_202992913.1">
    <property type="nucleotide sequence ID" value="NZ_JAENHO010000005.1"/>
</dbReference>
<dbReference type="SUPFAM" id="SSF50475">
    <property type="entry name" value="FMN-binding split barrel"/>
    <property type="match status" value="1"/>
</dbReference>
<name>A0ABS1VNP7_9ACTN</name>
<comment type="caution">
    <text evidence="1">The sequence shown here is derived from an EMBL/GenBank/DDBJ whole genome shotgun (WGS) entry which is preliminary data.</text>
</comment>
<sequence length="182" mass="19811">MRSEHEPVRPRVEPILRDGARPPGFAAGALPLASWPAELLRNGEAGPFWLSVTHSGAAPHVRPIFAAWDDGSFFFVSKESAAKTHLFTQQPSVSLSVDLKTLHLVVEGRVTAASNLPRASAALREVFSWPTVVRGDQLDAEGGAPTSGGPPYEVWELTPVRAYAFPTQDQFDPTRWTFPDPS</sequence>
<evidence type="ECO:0000313" key="2">
    <source>
        <dbReference type="Proteomes" id="UP000598996"/>
    </source>
</evidence>
<organism evidence="1 2">
    <name type="scientific">Paractinoplanes lichenicola</name>
    <dbReference type="NCBI Taxonomy" id="2802976"/>
    <lineage>
        <taxon>Bacteria</taxon>
        <taxon>Bacillati</taxon>
        <taxon>Actinomycetota</taxon>
        <taxon>Actinomycetes</taxon>
        <taxon>Micromonosporales</taxon>
        <taxon>Micromonosporaceae</taxon>
        <taxon>Paractinoplanes</taxon>
    </lineage>
</organism>
<reference evidence="1 2" key="1">
    <citation type="submission" date="2021-01" db="EMBL/GenBank/DDBJ databases">
        <title>Actinoplanes sp. nov. LDG1-01 isolated from lichen.</title>
        <authorList>
            <person name="Saeng-In P."/>
            <person name="Phongsopitanun W."/>
            <person name="Kanchanasin P."/>
            <person name="Yuki M."/>
            <person name="Kudo T."/>
            <person name="Ohkuma M."/>
            <person name="Tanasupawat S."/>
        </authorList>
    </citation>
    <scope>NUCLEOTIDE SEQUENCE [LARGE SCALE GENOMIC DNA]</scope>
    <source>
        <strain evidence="1 2">LDG1-01</strain>
    </source>
</reference>
<evidence type="ECO:0008006" key="3">
    <source>
        <dbReference type="Google" id="ProtNLM"/>
    </source>
</evidence>
<dbReference type="Gene3D" id="2.30.110.10">
    <property type="entry name" value="Electron Transport, Fmn-binding Protein, Chain A"/>
    <property type="match status" value="1"/>
</dbReference>
<proteinExistence type="predicted"/>
<dbReference type="InterPro" id="IPR012349">
    <property type="entry name" value="Split_barrel_FMN-bd"/>
</dbReference>
<accession>A0ABS1VNP7</accession>